<organism evidence="3 4">
    <name type="scientific">Undibacterium baiyunense</name>
    <dbReference type="NCBI Taxonomy" id="2828731"/>
    <lineage>
        <taxon>Bacteria</taxon>
        <taxon>Pseudomonadati</taxon>
        <taxon>Pseudomonadota</taxon>
        <taxon>Betaproteobacteria</taxon>
        <taxon>Burkholderiales</taxon>
        <taxon>Oxalobacteraceae</taxon>
        <taxon>Undibacterium</taxon>
    </lineage>
</organism>
<feature type="domain" description="GST C-terminal" evidence="2">
    <location>
        <begin position="82"/>
        <end position="206"/>
    </location>
</feature>
<dbReference type="InterPro" id="IPR050213">
    <property type="entry name" value="GST_superfamily"/>
</dbReference>
<dbReference type="PROSITE" id="PS50405">
    <property type="entry name" value="GST_CTER"/>
    <property type="match status" value="1"/>
</dbReference>
<keyword evidence="4" id="KW-1185">Reference proteome</keyword>
<dbReference type="Gene3D" id="1.20.1050.10">
    <property type="match status" value="1"/>
</dbReference>
<dbReference type="AlphaFoldDB" id="A0A941I0T2"/>
<dbReference type="InterPro" id="IPR004045">
    <property type="entry name" value="Glutathione_S-Trfase_N"/>
</dbReference>
<dbReference type="Pfam" id="PF14497">
    <property type="entry name" value="GST_C_3"/>
    <property type="match status" value="1"/>
</dbReference>
<dbReference type="Pfam" id="PF02798">
    <property type="entry name" value="GST_N"/>
    <property type="match status" value="1"/>
</dbReference>
<dbReference type="Gene3D" id="3.40.30.10">
    <property type="entry name" value="Glutaredoxin"/>
    <property type="match status" value="1"/>
</dbReference>
<dbReference type="GO" id="GO:0006749">
    <property type="term" value="P:glutathione metabolic process"/>
    <property type="evidence" value="ECO:0007669"/>
    <property type="project" value="TreeGrafter"/>
</dbReference>
<evidence type="ECO:0000259" key="1">
    <source>
        <dbReference type="PROSITE" id="PS50404"/>
    </source>
</evidence>
<proteinExistence type="predicted"/>
<dbReference type="InterPro" id="IPR004046">
    <property type="entry name" value="GST_C"/>
</dbReference>
<dbReference type="InterPro" id="IPR036282">
    <property type="entry name" value="Glutathione-S-Trfase_C_sf"/>
</dbReference>
<feature type="domain" description="GST N-terminal" evidence="1">
    <location>
        <begin position="2"/>
        <end position="80"/>
    </location>
</feature>
<dbReference type="InterPro" id="IPR036249">
    <property type="entry name" value="Thioredoxin-like_sf"/>
</dbReference>
<comment type="caution">
    <text evidence="3">The sequence shown here is derived from an EMBL/GenBank/DDBJ whole genome shotgun (WGS) entry which is preliminary data.</text>
</comment>
<protein>
    <submittedName>
        <fullName evidence="3">Glutathione S-transferase family protein</fullName>
    </submittedName>
</protein>
<name>A0A941I0T2_9BURK</name>
<gene>
    <name evidence="3" type="ORF">KDM92_03410</name>
</gene>
<dbReference type="Proteomes" id="UP000680158">
    <property type="component" value="Unassembled WGS sequence"/>
</dbReference>
<evidence type="ECO:0000259" key="2">
    <source>
        <dbReference type="PROSITE" id="PS50405"/>
    </source>
</evidence>
<evidence type="ECO:0000313" key="3">
    <source>
        <dbReference type="EMBL" id="MBR7745613.1"/>
    </source>
</evidence>
<dbReference type="EMBL" id="JAGSPM010000002">
    <property type="protein sequence ID" value="MBR7745613.1"/>
    <property type="molecule type" value="Genomic_DNA"/>
</dbReference>
<dbReference type="SFLD" id="SFLDG01205">
    <property type="entry name" value="AMPS.1"/>
    <property type="match status" value="1"/>
</dbReference>
<sequence length="206" mass="22841">MPKLKITYFDMHGGRAEPVRLALAIGGVDFEDHRFAYPEFAAVRKTTPFGQVPTLEVDGVQITQCDSMLRYAGKLAGLYPEDAYQALLCDEVMYVVEEAGVKMGPTYRMTGEEQKAARLALVNSSMPVYLAWLEKKLQANGGNYFADNRLTVADLKVFVDVRTLNSGRLDHIPTDLVEKVAPALNAHAKRIAEHPAVVAYYAKFAK</sequence>
<dbReference type="PANTHER" id="PTHR11571">
    <property type="entry name" value="GLUTATHIONE S-TRANSFERASE"/>
    <property type="match status" value="1"/>
</dbReference>
<dbReference type="GO" id="GO:0004364">
    <property type="term" value="F:glutathione transferase activity"/>
    <property type="evidence" value="ECO:0007669"/>
    <property type="project" value="TreeGrafter"/>
</dbReference>
<reference evidence="3 4" key="1">
    <citation type="submission" date="2021-04" db="EMBL/GenBank/DDBJ databases">
        <title>novel species isolated from subtropical streams in China.</title>
        <authorList>
            <person name="Lu H."/>
        </authorList>
    </citation>
    <scope>NUCLEOTIDE SEQUENCE [LARGE SCALE GENOMIC DNA]</scope>
    <source>
        <strain evidence="3 4">BYS107W</strain>
    </source>
</reference>
<dbReference type="CDD" id="cd03039">
    <property type="entry name" value="GST_N_Sigma_like"/>
    <property type="match status" value="1"/>
</dbReference>
<dbReference type="InterPro" id="IPR040079">
    <property type="entry name" value="Glutathione_S-Trfase"/>
</dbReference>
<accession>A0A941I0T2</accession>
<dbReference type="PROSITE" id="PS50404">
    <property type="entry name" value="GST_NTER"/>
    <property type="match status" value="1"/>
</dbReference>
<dbReference type="RefSeq" id="WP_212683022.1">
    <property type="nucleotide sequence ID" value="NZ_JAGSPM010000002.1"/>
</dbReference>
<dbReference type="InterPro" id="IPR010987">
    <property type="entry name" value="Glutathione-S-Trfase_C-like"/>
</dbReference>
<evidence type="ECO:0000313" key="4">
    <source>
        <dbReference type="Proteomes" id="UP000680158"/>
    </source>
</evidence>
<dbReference type="SFLD" id="SFLDG00363">
    <property type="entry name" value="AMPS_(cytGST):_Alpha-__Mu-__Pi"/>
    <property type="match status" value="1"/>
</dbReference>
<dbReference type="SUPFAM" id="SSF52833">
    <property type="entry name" value="Thioredoxin-like"/>
    <property type="match status" value="1"/>
</dbReference>
<dbReference type="SUPFAM" id="SSF47616">
    <property type="entry name" value="GST C-terminal domain-like"/>
    <property type="match status" value="1"/>
</dbReference>
<dbReference type="SFLD" id="SFLDS00019">
    <property type="entry name" value="Glutathione_Transferase_(cytos"/>
    <property type="match status" value="1"/>
</dbReference>